<name>A0A6C0APB1_9ZZZZ</name>
<dbReference type="AlphaFoldDB" id="A0A6C0APB1"/>
<feature type="compositionally biased region" description="Basic residues" evidence="1">
    <location>
        <begin position="274"/>
        <end position="303"/>
    </location>
</feature>
<evidence type="ECO:0000256" key="1">
    <source>
        <dbReference type="SAM" id="MobiDB-lite"/>
    </source>
</evidence>
<sequence>MGLVLVFDLDGTIIDSSDRTLFNIEDTAENFKELKTKIRNENFLNSNLLYVFKRAAYLRRIGKVTAILLLTNNSDNFFISVVDSVLRDICSEDKKIGVGANGQYKNSEYIALNRDPYTEMREQEYFFDSILPRTHTNRRGSDLTNPIKGIDDIKLMLGFLNKEMSEGEILENTFFFDDLDHEGMHPLGDNYIRITPGFKKGVRDETIYNVIFNKLEQLEKPSFGRTRSNTANSGNVETRAALPNNRTIFTPITKRKMAQLLKPKTVPTGGSKLIRTRRTRRANRNKMLRINKNHNKTRNGVRK</sequence>
<reference evidence="2" key="1">
    <citation type="journal article" date="2020" name="Nature">
        <title>Giant virus diversity and host interactions through global metagenomics.</title>
        <authorList>
            <person name="Schulz F."/>
            <person name="Roux S."/>
            <person name="Paez-Espino D."/>
            <person name="Jungbluth S."/>
            <person name="Walsh D.A."/>
            <person name="Denef V.J."/>
            <person name="McMahon K.D."/>
            <person name="Konstantinidis K.T."/>
            <person name="Eloe-Fadrosh E.A."/>
            <person name="Kyrpides N.C."/>
            <person name="Woyke T."/>
        </authorList>
    </citation>
    <scope>NUCLEOTIDE SEQUENCE</scope>
    <source>
        <strain evidence="2">GVMAG-S-1101161-73</strain>
    </source>
</reference>
<organism evidence="2">
    <name type="scientific">viral metagenome</name>
    <dbReference type="NCBI Taxonomy" id="1070528"/>
    <lineage>
        <taxon>unclassified sequences</taxon>
        <taxon>metagenomes</taxon>
        <taxon>organismal metagenomes</taxon>
    </lineage>
</organism>
<protein>
    <submittedName>
        <fullName evidence="2">Uncharacterized protein</fullName>
    </submittedName>
</protein>
<feature type="region of interest" description="Disordered" evidence="1">
    <location>
        <begin position="265"/>
        <end position="303"/>
    </location>
</feature>
<dbReference type="EMBL" id="MN740732">
    <property type="protein sequence ID" value="QHS81280.1"/>
    <property type="molecule type" value="Genomic_DNA"/>
</dbReference>
<evidence type="ECO:0000313" key="2">
    <source>
        <dbReference type="EMBL" id="QHS81280.1"/>
    </source>
</evidence>
<accession>A0A6C0APB1</accession>
<proteinExistence type="predicted"/>